<protein>
    <submittedName>
        <fullName evidence="4">Xylose isomerase-like TIM barrel</fullName>
    </submittedName>
</protein>
<feature type="chain" id="PRO_5026852369" evidence="1">
    <location>
        <begin position="26"/>
        <end position="652"/>
    </location>
</feature>
<dbReference type="RefSeq" id="WP_412441664.1">
    <property type="nucleotide sequence ID" value="NZ_CACRUT010000013.1"/>
</dbReference>
<dbReference type="InterPro" id="IPR013022">
    <property type="entry name" value="Xyl_isomerase-like_TIM-brl"/>
</dbReference>
<dbReference type="Pfam" id="PF06439">
    <property type="entry name" value="3keto-disac_hyd"/>
    <property type="match status" value="1"/>
</dbReference>
<dbReference type="InterPro" id="IPR010496">
    <property type="entry name" value="AL/BT2_dom"/>
</dbReference>
<feature type="domain" description="Xylose isomerase-like TIM barrel" evidence="2">
    <location>
        <begin position="72"/>
        <end position="287"/>
    </location>
</feature>
<evidence type="ECO:0000259" key="3">
    <source>
        <dbReference type="Pfam" id="PF06439"/>
    </source>
</evidence>
<reference evidence="4" key="1">
    <citation type="submission" date="2019-11" db="EMBL/GenBank/DDBJ databases">
        <authorList>
            <person name="Feng L."/>
        </authorList>
    </citation>
    <scope>NUCLEOTIDE SEQUENCE</scope>
    <source>
        <strain evidence="4">PclaraLFYP37</strain>
    </source>
</reference>
<evidence type="ECO:0000313" key="4">
    <source>
        <dbReference type="EMBL" id="VYU05312.1"/>
    </source>
</evidence>
<proteinExistence type="predicted"/>
<name>A0A6N3BMW7_9BACT</name>
<dbReference type="InterPro" id="IPR036237">
    <property type="entry name" value="Xyl_isomerase-like_sf"/>
</dbReference>
<evidence type="ECO:0000256" key="1">
    <source>
        <dbReference type="SAM" id="SignalP"/>
    </source>
</evidence>
<dbReference type="PANTHER" id="PTHR12110:SF41">
    <property type="entry name" value="INOSOSE DEHYDRATASE"/>
    <property type="match status" value="1"/>
</dbReference>
<keyword evidence="1" id="KW-0732">Signal</keyword>
<sequence>MDLKVLCLGIVLAVSSFGSSLGGWAQEKQPVFGYTCYGRLSAGVPNAERLGWKVGIQTYSFNKFTFFEAVDMTAALGLKYIEATSWMRLAPGRNDRICADMSDEAKELLRRKLSERRVECVSYYQRIDGKKNPEEAERVIRFCKEMGWMLVTDPHRVPEGDGSMDFYEDLCKKYGVKLVLTNHPKAHKSPYWNPDDVLEDCAGRSSWIGASVDFGHFMRDGNVPLSIVNRYIADGRMFHFHFRDVDALGSKGRDVAVGSGKGQIREVMKSLYDNGVKPLVMLEYERDFYNQMLYLIPSLDYINKVCGEFLEGMGKEENAVKLPAREAKVNGKMQIKDQPQPSGAVHFWDGVSDSIVWKARVPQAGRYRVSISYSLDALSRGGMMSLMVGDRQLLAPALPTANWWDFRTADMGVVDVRQAGEVAVCLQAVQLPDANGAMPDVAWVSFTPTTLPSTDEQVYNPGKDKLEKLFDGKSFEGWEGDKEWFRVEKKCIVGGSLEKDIPQNRFLCTVREYGDFELRLKFMMKNPDAANGGVQFRSQRIPGHYEMKGYQADIISWKWGAMYDESRRNKFLGTDLNVEEVKKNVRADGWNDLVLRCEGKRIRIWINGILSMDYTEQTPGIPQTGFIALQIHQGKPSEVWYKDIEIENLTNK</sequence>
<evidence type="ECO:0000259" key="2">
    <source>
        <dbReference type="Pfam" id="PF01261"/>
    </source>
</evidence>
<dbReference type="PANTHER" id="PTHR12110">
    <property type="entry name" value="HYDROXYPYRUVATE ISOMERASE"/>
    <property type="match status" value="1"/>
</dbReference>
<accession>A0A6N3BMW7</accession>
<organism evidence="4">
    <name type="scientific">Paraprevotella clara</name>
    <dbReference type="NCBI Taxonomy" id="454154"/>
    <lineage>
        <taxon>Bacteria</taxon>
        <taxon>Pseudomonadati</taxon>
        <taxon>Bacteroidota</taxon>
        <taxon>Bacteroidia</taxon>
        <taxon>Bacteroidales</taxon>
        <taxon>Prevotellaceae</taxon>
        <taxon>Paraprevotella</taxon>
    </lineage>
</organism>
<keyword evidence="4" id="KW-0413">Isomerase</keyword>
<dbReference type="GO" id="GO:0016787">
    <property type="term" value="F:hydrolase activity"/>
    <property type="evidence" value="ECO:0007669"/>
    <property type="project" value="InterPro"/>
</dbReference>
<feature type="domain" description="3-keto-alpha-glucoside-1,2-lyase/3-keto-2-hydroxy-glucal hydratase" evidence="3">
    <location>
        <begin position="467"/>
        <end position="647"/>
    </location>
</feature>
<feature type="signal peptide" evidence="1">
    <location>
        <begin position="1"/>
        <end position="25"/>
    </location>
</feature>
<dbReference type="GO" id="GO:0016853">
    <property type="term" value="F:isomerase activity"/>
    <property type="evidence" value="ECO:0007669"/>
    <property type="project" value="UniProtKB-KW"/>
</dbReference>
<dbReference type="SUPFAM" id="SSF51658">
    <property type="entry name" value="Xylose isomerase-like"/>
    <property type="match status" value="1"/>
</dbReference>
<dbReference type="AlphaFoldDB" id="A0A6N3BMW7"/>
<dbReference type="Gene3D" id="2.60.120.260">
    <property type="entry name" value="Galactose-binding domain-like"/>
    <property type="match status" value="1"/>
</dbReference>
<dbReference type="Gene3D" id="3.20.20.150">
    <property type="entry name" value="Divalent-metal-dependent TIM barrel enzymes"/>
    <property type="match status" value="1"/>
</dbReference>
<dbReference type="Gene3D" id="2.60.120.560">
    <property type="entry name" value="Exo-inulinase, domain 1"/>
    <property type="match status" value="1"/>
</dbReference>
<gene>
    <name evidence="4" type="ORF">PCLFYP37_01787</name>
</gene>
<dbReference type="InterPro" id="IPR050312">
    <property type="entry name" value="IolE/XylAMocC-like"/>
</dbReference>
<dbReference type="Pfam" id="PF01261">
    <property type="entry name" value="AP_endonuc_2"/>
    <property type="match status" value="1"/>
</dbReference>
<dbReference type="EMBL" id="CACRUT010000013">
    <property type="protein sequence ID" value="VYU05312.1"/>
    <property type="molecule type" value="Genomic_DNA"/>
</dbReference>